<dbReference type="Pfam" id="PF13098">
    <property type="entry name" value="Thioredoxin_2"/>
    <property type="match status" value="1"/>
</dbReference>
<dbReference type="GO" id="GO:0045454">
    <property type="term" value="P:cell redox homeostasis"/>
    <property type="evidence" value="ECO:0007669"/>
    <property type="project" value="TreeGrafter"/>
</dbReference>
<proteinExistence type="predicted"/>
<feature type="domain" description="Thioredoxin" evidence="2">
    <location>
        <begin position="22"/>
        <end position="162"/>
    </location>
</feature>
<dbReference type="EMBL" id="CP119311">
    <property type="protein sequence ID" value="WEK38256.1"/>
    <property type="molecule type" value="Genomic_DNA"/>
</dbReference>
<evidence type="ECO:0000256" key="1">
    <source>
        <dbReference type="ARBA" id="ARBA00023284"/>
    </source>
</evidence>
<reference evidence="3" key="1">
    <citation type="submission" date="2023-03" db="EMBL/GenBank/DDBJ databases">
        <title>Andean soil-derived lignocellulolytic bacterial consortium as a source of novel taxa and putative plastic-active enzymes.</title>
        <authorList>
            <person name="Diaz-Garcia L."/>
            <person name="Chuvochina M."/>
            <person name="Feuerriegel G."/>
            <person name="Bunk B."/>
            <person name="Sproer C."/>
            <person name="Streit W.R."/>
            <person name="Rodriguez L.M."/>
            <person name="Overmann J."/>
            <person name="Jimenez D.J."/>
        </authorList>
    </citation>
    <scope>NUCLEOTIDE SEQUENCE</scope>
    <source>
        <strain evidence="3">MAG 7</strain>
    </source>
</reference>
<dbReference type="PROSITE" id="PS51352">
    <property type="entry name" value="THIOREDOXIN_2"/>
    <property type="match status" value="1"/>
</dbReference>
<dbReference type="PANTHER" id="PTHR32234">
    <property type="entry name" value="THIOL:DISULFIDE INTERCHANGE PROTEIN DSBD"/>
    <property type="match status" value="1"/>
</dbReference>
<dbReference type="GO" id="GO:0015035">
    <property type="term" value="F:protein-disulfide reductase activity"/>
    <property type="evidence" value="ECO:0007669"/>
    <property type="project" value="TreeGrafter"/>
</dbReference>
<dbReference type="PANTHER" id="PTHR32234:SF0">
    <property type="entry name" value="THIOL:DISULFIDE INTERCHANGE PROTEIN DSBD"/>
    <property type="match status" value="1"/>
</dbReference>
<keyword evidence="1" id="KW-0676">Redox-active center</keyword>
<dbReference type="InterPro" id="IPR036249">
    <property type="entry name" value="Thioredoxin-like_sf"/>
</dbReference>
<dbReference type="PROSITE" id="PS00194">
    <property type="entry name" value="THIOREDOXIN_1"/>
    <property type="match status" value="1"/>
</dbReference>
<dbReference type="Proteomes" id="UP001220610">
    <property type="component" value="Chromosome"/>
</dbReference>
<dbReference type="InterPro" id="IPR012336">
    <property type="entry name" value="Thioredoxin-like_fold"/>
</dbReference>
<dbReference type="Gene3D" id="3.40.30.10">
    <property type="entry name" value="Glutaredoxin"/>
    <property type="match status" value="1"/>
</dbReference>
<gene>
    <name evidence="3" type="ORF">P0Y53_12180</name>
</gene>
<protein>
    <submittedName>
        <fullName evidence="3">Thioredoxin fold domain-containing protein</fullName>
    </submittedName>
</protein>
<sequence length="432" mass="49970">MQNRIVLLFFFLMESVLIQAQTSIGVKYATGGIRFVQGLNWQAVKYRAKIEGKFIFVDCYTTWCGPCKKMENNVYSQERVGDFFNKSFISVKVQMDTSKNDENNTKEWYEDARNIMDQFKVNAFPTFLYFSPDGNLVNRVIGAYEADAFLDVSRKAVDPENNYLLLFTHFESGRRDPAEMVKIASKAMELGDTGIAQQVAKAYLELPGIRNVINKENIEFARQFTQSTADKGFRYFYDNVDRINQLMNNKNYAQSVVSAFIYREIMSPAEIKAKETNAEPDWEIIHRRISKKYSGEYADRIIISAKGAWAKWNRNYAEYSKYLVELVDKYTAPPAGHPMEDFIWNNYAWEIFLNSKNEKELEMALSWSAKAVLAAPMSNWIDTYANILYKLGRVKLAMGWQEIAIKLCADNPAEFQSNLEKMKQGKPTWPDR</sequence>
<dbReference type="InterPro" id="IPR013766">
    <property type="entry name" value="Thioredoxin_domain"/>
</dbReference>
<dbReference type="InterPro" id="IPR017937">
    <property type="entry name" value="Thioredoxin_CS"/>
</dbReference>
<evidence type="ECO:0000313" key="3">
    <source>
        <dbReference type="EMBL" id="WEK38256.1"/>
    </source>
</evidence>
<evidence type="ECO:0000259" key="2">
    <source>
        <dbReference type="PROSITE" id="PS51352"/>
    </source>
</evidence>
<dbReference type="AlphaFoldDB" id="A0AAJ6BKB1"/>
<organism evidence="3 4">
    <name type="scientific">Candidatus Pseudobacter hemicellulosilyticus</name>
    <dbReference type="NCBI Taxonomy" id="3121375"/>
    <lineage>
        <taxon>Bacteria</taxon>
        <taxon>Pseudomonadati</taxon>
        <taxon>Bacteroidota</taxon>
        <taxon>Chitinophagia</taxon>
        <taxon>Chitinophagales</taxon>
        <taxon>Chitinophagaceae</taxon>
        <taxon>Pseudobacter</taxon>
    </lineage>
</organism>
<accession>A0AAJ6BKB1</accession>
<dbReference type="SUPFAM" id="SSF52833">
    <property type="entry name" value="Thioredoxin-like"/>
    <property type="match status" value="1"/>
</dbReference>
<name>A0AAJ6BKB1_9BACT</name>
<evidence type="ECO:0000313" key="4">
    <source>
        <dbReference type="Proteomes" id="UP001220610"/>
    </source>
</evidence>